<dbReference type="InterPro" id="IPR018392">
    <property type="entry name" value="LysM"/>
</dbReference>
<feature type="domain" description="LysM" evidence="5">
    <location>
        <begin position="442"/>
        <end position="488"/>
    </location>
</feature>
<evidence type="ECO:0000256" key="4">
    <source>
        <dbReference type="SAM" id="SignalP"/>
    </source>
</evidence>
<keyword evidence="7" id="KW-1185">Reference proteome</keyword>
<dbReference type="Pfam" id="PF01476">
    <property type="entry name" value="LysM"/>
    <property type="match status" value="6"/>
</dbReference>
<dbReference type="Gene3D" id="3.10.350.10">
    <property type="entry name" value="LysM domain"/>
    <property type="match status" value="7"/>
</dbReference>
<proteinExistence type="predicted"/>
<evidence type="ECO:0000256" key="2">
    <source>
        <dbReference type="ARBA" id="ARBA00023026"/>
    </source>
</evidence>
<gene>
    <name evidence="6" type="ORF">GALMADRAFT_131316</name>
</gene>
<dbReference type="EMBL" id="KL142433">
    <property type="protein sequence ID" value="KDR65775.1"/>
    <property type="molecule type" value="Genomic_DNA"/>
</dbReference>
<evidence type="ECO:0000256" key="3">
    <source>
        <dbReference type="SAM" id="MobiDB-lite"/>
    </source>
</evidence>
<feature type="chain" id="PRO_5001645463" description="LysM domain-containing protein" evidence="4">
    <location>
        <begin position="25"/>
        <end position="877"/>
    </location>
</feature>
<dbReference type="PROSITE" id="PS51782">
    <property type="entry name" value="LYSM"/>
    <property type="match status" value="6"/>
</dbReference>
<evidence type="ECO:0000256" key="1">
    <source>
        <dbReference type="ARBA" id="ARBA00022669"/>
    </source>
</evidence>
<feature type="domain" description="LysM" evidence="5">
    <location>
        <begin position="776"/>
        <end position="822"/>
    </location>
</feature>
<organism evidence="6 7">
    <name type="scientific">Galerina marginata (strain CBS 339.88)</name>
    <dbReference type="NCBI Taxonomy" id="685588"/>
    <lineage>
        <taxon>Eukaryota</taxon>
        <taxon>Fungi</taxon>
        <taxon>Dikarya</taxon>
        <taxon>Basidiomycota</taxon>
        <taxon>Agaricomycotina</taxon>
        <taxon>Agaricomycetes</taxon>
        <taxon>Agaricomycetidae</taxon>
        <taxon>Agaricales</taxon>
        <taxon>Agaricineae</taxon>
        <taxon>Strophariaceae</taxon>
        <taxon>Galerina</taxon>
    </lineage>
</organism>
<dbReference type="PANTHER" id="PTHR34997">
    <property type="entry name" value="AM15"/>
    <property type="match status" value="1"/>
</dbReference>
<feature type="domain" description="LysM" evidence="5">
    <location>
        <begin position="626"/>
        <end position="672"/>
    </location>
</feature>
<feature type="compositionally biased region" description="Low complexity" evidence="3">
    <location>
        <begin position="418"/>
        <end position="431"/>
    </location>
</feature>
<feature type="domain" description="LysM" evidence="5">
    <location>
        <begin position="831"/>
        <end position="876"/>
    </location>
</feature>
<dbReference type="AlphaFoldDB" id="A0A067S4K6"/>
<protein>
    <recommendedName>
        <fullName evidence="5">LysM domain-containing protein</fullName>
    </recommendedName>
</protein>
<dbReference type="PANTHER" id="PTHR34997:SF1">
    <property type="entry name" value="PEPTIDOGLYCAN-BINDING LYSIN DOMAIN"/>
    <property type="match status" value="1"/>
</dbReference>
<dbReference type="STRING" id="685588.A0A067S4K6"/>
<name>A0A067S4K6_GALM3</name>
<dbReference type="SMART" id="SM00257">
    <property type="entry name" value="LysM"/>
    <property type="match status" value="7"/>
</dbReference>
<dbReference type="CDD" id="cd00118">
    <property type="entry name" value="LysM"/>
    <property type="match status" value="4"/>
</dbReference>
<dbReference type="InterPro" id="IPR036779">
    <property type="entry name" value="LysM_dom_sf"/>
</dbReference>
<reference evidence="7" key="1">
    <citation type="journal article" date="2014" name="Proc. Natl. Acad. Sci. U.S.A.">
        <title>Extensive sampling of basidiomycete genomes demonstrates inadequacy of the white-rot/brown-rot paradigm for wood decay fungi.</title>
        <authorList>
            <person name="Riley R."/>
            <person name="Salamov A.A."/>
            <person name="Brown D.W."/>
            <person name="Nagy L.G."/>
            <person name="Floudas D."/>
            <person name="Held B.W."/>
            <person name="Levasseur A."/>
            <person name="Lombard V."/>
            <person name="Morin E."/>
            <person name="Otillar R."/>
            <person name="Lindquist E.A."/>
            <person name="Sun H."/>
            <person name="LaButti K.M."/>
            <person name="Schmutz J."/>
            <person name="Jabbour D."/>
            <person name="Luo H."/>
            <person name="Baker S.E."/>
            <person name="Pisabarro A.G."/>
            <person name="Walton J.D."/>
            <person name="Blanchette R.A."/>
            <person name="Henrissat B."/>
            <person name="Martin F."/>
            <person name="Cullen D."/>
            <person name="Hibbett D.S."/>
            <person name="Grigoriev I.V."/>
        </authorList>
    </citation>
    <scope>NUCLEOTIDE SEQUENCE [LARGE SCALE GENOMIC DNA]</scope>
    <source>
        <strain evidence="7">CBS 339.88</strain>
    </source>
</reference>
<dbReference type="SUPFAM" id="SSF54106">
    <property type="entry name" value="LysM domain"/>
    <property type="match status" value="4"/>
</dbReference>
<feature type="domain" description="LysM" evidence="5">
    <location>
        <begin position="553"/>
        <end position="598"/>
    </location>
</feature>
<dbReference type="OrthoDB" id="5985073at2759"/>
<feature type="region of interest" description="Disordered" evidence="3">
    <location>
        <begin position="411"/>
        <end position="431"/>
    </location>
</feature>
<dbReference type="HOGENOM" id="CLU_327893_0_0_1"/>
<evidence type="ECO:0000313" key="7">
    <source>
        <dbReference type="Proteomes" id="UP000027222"/>
    </source>
</evidence>
<sequence>MSRRVRKCLLQLFVPFLLLSVADGLSGFQRKLKGQENAQNDAFHASLLKQLADSRSNTTTPNDTFTSPSLSLEWEVSNSLVTFATNASDSLQIYTSDSLPTNPAPSTACAAALTAAIPCNSTIPLMALSPYLFSEDLQLVCTNDCLVGLESYRAGVVSACGNYMVTDSSNNTYAPTLALDYVSGPYTVQCLKDPESGDFCGPVVESYNSTNGLLSLPTNELCTYCTLETLNATLSNPTSYSIALAGLLSSAITTCGANFDNYNVTAAPGDQVVVSAPFGVNATAAPTVDCTLSGRNITASQATNCAAVAAQYSVSEYDVFSSNPFLNADCTIAVGAVLCVPKQCTTYTIAVNDTCRSVAQLAGKVPGTNLNVTESQIQSFNPDLGTYCQLISLRVGKTICLSPNGGWPSVGATSQGNPSATPTTAAPVPTPTVSGTTSACGRYYLVQDGDICQTVCLTNYITFSDFLLLNPEVDDNCTNLWLNYYYCVAPYPPLSTVTSAPLPTTNYTSATVFSYPLPTANYTITHTTSRVTAAGVPAPTNIADGTRPVACGGYYDIQAGDTVDSVATLVGVNASLLATWNLELSSGSLPAVGSAICILFPEGNYTLPTAPRPTNAYANATTTCAQYYTVQNGDGCGSIESEFGLTNSQFDQLNHGLASDCTNLILGVAYCVLPTAPFSASTSTGPPDNVAPGTITDGCTAYYTIISGDTCSVMESKFNITLADITTWNPEINSQCTNIQLGLAYCVASNSTGSSGNGPPPPPANLATGSLSNCTSYYTVVSGDNCPAIETTSKIAAADFFRWNPEVSPDCSNILVGEAYCVGGGGNACKKIYVVQPGDFCFAITQSQDITQQQLNALNPFLDANCDLSVGESLCVG</sequence>
<dbReference type="Proteomes" id="UP000027222">
    <property type="component" value="Unassembled WGS sequence"/>
</dbReference>
<evidence type="ECO:0000313" key="6">
    <source>
        <dbReference type="EMBL" id="KDR65775.1"/>
    </source>
</evidence>
<dbReference type="GO" id="GO:0008061">
    <property type="term" value="F:chitin binding"/>
    <property type="evidence" value="ECO:0007669"/>
    <property type="project" value="UniProtKB-KW"/>
</dbReference>
<evidence type="ECO:0000259" key="5">
    <source>
        <dbReference type="PROSITE" id="PS51782"/>
    </source>
</evidence>
<keyword evidence="1" id="KW-0147">Chitin-binding</keyword>
<keyword evidence="2" id="KW-0843">Virulence</keyword>
<keyword evidence="4" id="KW-0732">Signal</keyword>
<feature type="domain" description="LysM" evidence="5">
    <location>
        <begin position="701"/>
        <end position="747"/>
    </location>
</feature>
<accession>A0A067S4K6</accession>
<dbReference type="InterPro" id="IPR052210">
    <property type="entry name" value="LysM1-like"/>
</dbReference>
<feature type="signal peptide" evidence="4">
    <location>
        <begin position="1"/>
        <end position="24"/>
    </location>
</feature>